<dbReference type="Gene3D" id="1.10.472.180">
    <property type="entry name" value="Bunyavirus nucleocapsid (N) protein, C-terminal domain"/>
    <property type="match status" value="1"/>
</dbReference>
<gene>
    <name evidence="2" type="primary">LOC113398708</name>
</gene>
<dbReference type="GeneID" id="113398708"/>
<evidence type="ECO:0000313" key="2">
    <source>
        <dbReference type="RefSeq" id="XP_026493381.2"/>
    </source>
</evidence>
<dbReference type="OMA" id="GTEHFYD"/>
<dbReference type="AlphaFoldDB" id="A0A8B8IAV3"/>
<dbReference type="Proteomes" id="UP001652626">
    <property type="component" value="Chromosome 14"/>
</dbReference>
<name>A0A8B8IAV3_VANTA</name>
<evidence type="ECO:0000313" key="1">
    <source>
        <dbReference type="Proteomes" id="UP001652626"/>
    </source>
</evidence>
<protein>
    <submittedName>
        <fullName evidence="2">Uncharacterized protein LOC113398708</fullName>
    </submittedName>
</protein>
<dbReference type="OrthoDB" id="6865458at2759"/>
<dbReference type="InterPro" id="IPR043011">
    <property type="entry name" value="Bunya_nucleocap_C"/>
</dbReference>
<proteinExistence type="predicted"/>
<accession>A0A8B8IAV3</accession>
<keyword evidence="1" id="KW-1185">Reference proteome</keyword>
<dbReference type="RefSeq" id="XP_026493381.2">
    <property type="nucleotide sequence ID" value="XM_026637596.2"/>
</dbReference>
<organism evidence="1 2">
    <name type="scientific">Vanessa tameamea</name>
    <name type="common">Kamehameha butterfly</name>
    <dbReference type="NCBI Taxonomy" id="334116"/>
    <lineage>
        <taxon>Eukaryota</taxon>
        <taxon>Metazoa</taxon>
        <taxon>Ecdysozoa</taxon>
        <taxon>Arthropoda</taxon>
        <taxon>Hexapoda</taxon>
        <taxon>Insecta</taxon>
        <taxon>Pterygota</taxon>
        <taxon>Neoptera</taxon>
        <taxon>Endopterygota</taxon>
        <taxon>Lepidoptera</taxon>
        <taxon>Glossata</taxon>
        <taxon>Ditrysia</taxon>
        <taxon>Papilionoidea</taxon>
        <taxon>Nymphalidae</taxon>
        <taxon>Nymphalinae</taxon>
        <taxon>Vanessa</taxon>
    </lineage>
</organism>
<sequence length="230" mass="26045">MSKFKFSSKSVEIYQIFSGQVFYAVYKNADFLRHSENIDAILVKGFELRASLKDIAPGEVVKIDGMLLDKNKPLLIRRTGPKVIIENDEFTLNRLSGLVAAYAFDNRSNFPALASSEAIALGLTWYNRNKIKCCLFLSSVSGSEHFYEQFGYYPLLCALRKLLLKKITLEPVVKMAKIKNPQGVQMAKEFMDNLSAVKKLWLYFPGTTVQDLNHFLETAPAILKQIFAVN</sequence>
<reference evidence="2" key="1">
    <citation type="submission" date="2025-08" db="UniProtKB">
        <authorList>
            <consortium name="RefSeq"/>
        </authorList>
    </citation>
    <scope>IDENTIFICATION</scope>
    <source>
        <tissue evidence="2">Whole body</tissue>
    </source>
</reference>